<name>A0AAU9KWB7_9STRA</name>
<dbReference type="EMBL" id="CAKKTJ010000212">
    <property type="protein sequence ID" value="CAH0478084.1"/>
    <property type="molecule type" value="Genomic_DNA"/>
</dbReference>
<organism evidence="1 2">
    <name type="scientific">Peronospora belbahrii</name>
    <dbReference type="NCBI Taxonomy" id="622444"/>
    <lineage>
        <taxon>Eukaryota</taxon>
        <taxon>Sar</taxon>
        <taxon>Stramenopiles</taxon>
        <taxon>Oomycota</taxon>
        <taxon>Peronosporomycetes</taxon>
        <taxon>Peronosporales</taxon>
        <taxon>Peronosporaceae</taxon>
        <taxon>Peronospora</taxon>
    </lineage>
</organism>
<proteinExistence type="predicted"/>
<comment type="caution">
    <text evidence="1">The sequence shown here is derived from an EMBL/GenBank/DDBJ whole genome shotgun (WGS) entry which is preliminary data.</text>
</comment>
<gene>
    <name evidence="1" type="ORF">PBS003_LOCUS4800</name>
</gene>
<sequence>MPEIHASVSHTCGSPVKNSPVIRTGIRYFTNIRSPMKLPRTWETHRTLKTAAVHKRLLEAEDKHMESALLGSKRMKISTMAKIKAPSDHLCNFQATVNALQTSKDDDDSYTDNMDGLCRQKKVAQCLEQDLLRDNARMRLKAISLKDEVDFYYEILARIELLAAQQRLESGEKSKQVSNLLKQIHRVISAPKPVKETMQTTNHSCAINK</sequence>
<evidence type="ECO:0000313" key="2">
    <source>
        <dbReference type="Proteomes" id="UP001160483"/>
    </source>
</evidence>
<protein>
    <recommendedName>
        <fullName evidence="3">EB1 C-terminal domain-containing protein</fullName>
    </recommendedName>
</protein>
<dbReference type="Gene3D" id="1.20.5.1430">
    <property type="match status" value="1"/>
</dbReference>
<reference evidence="1" key="1">
    <citation type="submission" date="2021-11" db="EMBL/GenBank/DDBJ databases">
        <authorList>
            <person name="Islam A."/>
            <person name="Islam S."/>
            <person name="Flora M.S."/>
            <person name="Rahman M."/>
            <person name="Ziaur R.M."/>
            <person name="Epstein J.H."/>
            <person name="Hassan M."/>
            <person name="Klassen M."/>
            <person name="Woodard K."/>
            <person name="Webb A."/>
            <person name="Webby R.J."/>
            <person name="El Zowalaty M.E."/>
        </authorList>
    </citation>
    <scope>NUCLEOTIDE SEQUENCE</scope>
    <source>
        <strain evidence="1">Pbs3</strain>
    </source>
</reference>
<evidence type="ECO:0008006" key="3">
    <source>
        <dbReference type="Google" id="ProtNLM"/>
    </source>
</evidence>
<accession>A0AAU9KWB7</accession>
<evidence type="ECO:0000313" key="1">
    <source>
        <dbReference type="EMBL" id="CAH0478084.1"/>
    </source>
</evidence>
<dbReference type="AlphaFoldDB" id="A0AAU9KWB7"/>
<dbReference type="Proteomes" id="UP001160483">
    <property type="component" value="Unassembled WGS sequence"/>
</dbReference>